<evidence type="ECO:0000313" key="3">
    <source>
        <dbReference type="Proteomes" id="UP001166286"/>
    </source>
</evidence>
<dbReference type="EMBL" id="JAFEKC020000018">
    <property type="protein sequence ID" value="KAK0509660.1"/>
    <property type="molecule type" value="Genomic_DNA"/>
</dbReference>
<proteinExistence type="predicted"/>
<sequence length="531" mass="60498">MVPNLLGLPPEVLHAILRNIDPQDLARLCCCRTLYDFIKNDWLLYKELYLRNFDAPSGSDNLSWSTELKRLVDYQKILESKDHDLKAAQWQAVAQCTEDLLKTAAVGIQPSLNITFLTKMFESQQNKDTFLCGSLLFDWAKAESWGDLTSTRIPREMHSMIANFESDTSVIQPADMSNEAFAEALEADPLRIISCHSHLPPEKNVQPLVPTRTFQERQLSAKLHCLYGVCIDTIRRDRVATSRYPLRKGVVSIHPYARSRVYDLRQHTDGTMWGPFLDDGLATVDWEKMEAIMVVLDYNTKLATGDDKDYQGCLETQTKPFFGVTPNSYISTPMSVPMQPPLPLEAQDPYNITGNWMRIVCFLDYAELYDFNFNSEDSPEDGQPRRPIDTQEAIRLITMKLQVTKIAAPGEDDGQGLPVVHFHGTSASNRPHWDPNANSKIKGSVRLTREGEVRWTSFSVYHGEERWRSEGIQIGGVRSARGVLGYWFDKDHDLHGPAGPTAFWKSHDRIEEKKPTTRDHPPLNVFNYSLY</sequence>
<dbReference type="InterPro" id="IPR001810">
    <property type="entry name" value="F-box_dom"/>
</dbReference>
<dbReference type="PROSITE" id="PS50181">
    <property type="entry name" value="FBOX"/>
    <property type="match status" value="1"/>
</dbReference>
<dbReference type="Proteomes" id="UP001166286">
    <property type="component" value="Unassembled WGS sequence"/>
</dbReference>
<gene>
    <name evidence="2" type="ORF">JMJ35_008054</name>
</gene>
<dbReference type="SUPFAM" id="SSF81383">
    <property type="entry name" value="F-box domain"/>
    <property type="match status" value="1"/>
</dbReference>
<feature type="domain" description="F-box" evidence="1">
    <location>
        <begin position="2"/>
        <end position="48"/>
    </location>
</feature>
<evidence type="ECO:0000313" key="2">
    <source>
        <dbReference type="EMBL" id="KAK0509660.1"/>
    </source>
</evidence>
<reference evidence="2" key="1">
    <citation type="submission" date="2023-03" db="EMBL/GenBank/DDBJ databases">
        <title>Complete genome of Cladonia borealis.</title>
        <authorList>
            <person name="Park H."/>
        </authorList>
    </citation>
    <scope>NUCLEOTIDE SEQUENCE</scope>
    <source>
        <strain evidence="2">ANT050790</strain>
    </source>
</reference>
<organism evidence="2 3">
    <name type="scientific">Cladonia borealis</name>
    <dbReference type="NCBI Taxonomy" id="184061"/>
    <lineage>
        <taxon>Eukaryota</taxon>
        <taxon>Fungi</taxon>
        <taxon>Dikarya</taxon>
        <taxon>Ascomycota</taxon>
        <taxon>Pezizomycotina</taxon>
        <taxon>Lecanoromycetes</taxon>
        <taxon>OSLEUM clade</taxon>
        <taxon>Lecanoromycetidae</taxon>
        <taxon>Lecanorales</taxon>
        <taxon>Lecanorineae</taxon>
        <taxon>Cladoniaceae</taxon>
        <taxon>Cladonia</taxon>
    </lineage>
</organism>
<name>A0AA39QX22_9LECA</name>
<evidence type="ECO:0000259" key="1">
    <source>
        <dbReference type="PROSITE" id="PS50181"/>
    </source>
</evidence>
<keyword evidence="3" id="KW-1185">Reference proteome</keyword>
<comment type="caution">
    <text evidence="2">The sequence shown here is derived from an EMBL/GenBank/DDBJ whole genome shotgun (WGS) entry which is preliminary data.</text>
</comment>
<dbReference type="InterPro" id="IPR036047">
    <property type="entry name" value="F-box-like_dom_sf"/>
</dbReference>
<protein>
    <recommendedName>
        <fullName evidence="1">F-box domain-containing protein</fullName>
    </recommendedName>
</protein>
<dbReference type="AlphaFoldDB" id="A0AA39QX22"/>
<dbReference type="Pfam" id="PF12937">
    <property type="entry name" value="F-box-like"/>
    <property type="match status" value="1"/>
</dbReference>
<accession>A0AA39QX22</accession>